<dbReference type="Proteomes" id="UP000071778">
    <property type="component" value="Chromosome"/>
</dbReference>
<name>A0A127PKK3_9BURK</name>
<dbReference type="AlphaFoldDB" id="A0A127PKK3"/>
<keyword evidence="2" id="KW-0548">Nucleotidyltransferase</keyword>
<dbReference type="EMBL" id="CP013235">
    <property type="protein sequence ID" value="AMP08214.1"/>
    <property type="molecule type" value="Genomic_DNA"/>
</dbReference>
<dbReference type="InterPro" id="IPR004843">
    <property type="entry name" value="Calcineurin-like_PHP"/>
</dbReference>
<organism evidence="2 3">
    <name type="scientific">Collimonas arenae</name>
    <dbReference type="NCBI Taxonomy" id="279058"/>
    <lineage>
        <taxon>Bacteria</taxon>
        <taxon>Pseudomonadati</taxon>
        <taxon>Pseudomonadota</taxon>
        <taxon>Betaproteobacteria</taxon>
        <taxon>Burkholderiales</taxon>
        <taxon>Oxalobacteraceae</taxon>
        <taxon>Collimonas</taxon>
    </lineage>
</organism>
<proteinExistence type="predicted"/>
<protein>
    <submittedName>
        <fullName evidence="2">Putative nicotinamide-nucleotide adenylyltransferase</fullName>
    </submittedName>
</protein>
<dbReference type="SUPFAM" id="SSF56300">
    <property type="entry name" value="Metallo-dependent phosphatases"/>
    <property type="match status" value="1"/>
</dbReference>
<evidence type="ECO:0000313" key="2">
    <source>
        <dbReference type="EMBL" id="AMP08214.1"/>
    </source>
</evidence>
<gene>
    <name evidence="2" type="ORF">CAter282_0398</name>
</gene>
<reference evidence="2 3" key="1">
    <citation type="submission" date="2015-11" db="EMBL/GenBank/DDBJ databases">
        <title>Exploring the genomic traits of fungus-feeding bacterial genus Collimonas.</title>
        <authorList>
            <person name="Song C."/>
            <person name="Schmidt R."/>
            <person name="de Jager V."/>
            <person name="Krzyzanowska D."/>
            <person name="Jongedijk E."/>
            <person name="Cankar K."/>
            <person name="Beekwilder J."/>
            <person name="van Veen A."/>
            <person name="de Boer W."/>
            <person name="van Veen J.A."/>
            <person name="Garbeva P."/>
        </authorList>
    </citation>
    <scope>NUCLEOTIDE SEQUENCE [LARGE SCALE GENOMIC DNA]</scope>
    <source>
        <strain evidence="2 3">Ter282</strain>
    </source>
</reference>
<evidence type="ECO:0000259" key="1">
    <source>
        <dbReference type="Pfam" id="PF00149"/>
    </source>
</evidence>
<evidence type="ECO:0000313" key="3">
    <source>
        <dbReference type="Proteomes" id="UP000071778"/>
    </source>
</evidence>
<dbReference type="GO" id="GO:0016787">
    <property type="term" value="F:hydrolase activity"/>
    <property type="evidence" value="ECO:0007669"/>
    <property type="project" value="InterPro"/>
</dbReference>
<feature type="domain" description="Calcineurin-like phosphoesterase" evidence="1">
    <location>
        <begin position="9"/>
        <end position="150"/>
    </location>
</feature>
<dbReference type="Pfam" id="PF00149">
    <property type="entry name" value="Metallophos"/>
    <property type="match status" value="1"/>
</dbReference>
<dbReference type="GO" id="GO:0016779">
    <property type="term" value="F:nucleotidyltransferase activity"/>
    <property type="evidence" value="ECO:0007669"/>
    <property type="project" value="UniProtKB-KW"/>
</dbReference>
<dbReference type="PATRIC" id="fig|279058.17.peg.434"/>
<keyword evidence="2" id="KW-0808">Transferase</keyword>
<accession>A0A127PKK3</accession>
<sequence>MLAEILDLTDIWWIHGNHDTDSDADYDHLFGSTLADRNLHGRVVEIAGVFVAGLGGIFRGQVWAPPGQFAFETPEDFTARCGKGNLWRGGLPRKHRSSIFPSDYFRLAGERADILVTHEAPSCHPHGFVQIDELARSLGVRATFHGHHHDRLDYSSHRERLGFDAVGVGFCGITDEDGRVIYEHTISSQKRKSMRTSGA</sequence>
<dbReference type="InterPro" id="IPR029052">
    <property type="entry name" value="Metallo-depent_PP-like"/>
</dbReference>
<keyword evidence="3" id="KW-1185">Reference proteome</keyword>